<dbReference type="PANTHER" id="PTHR31949:SF20">
    <property type="entry name" value="OS01G0141900 PROTEIN"/>
    <property type="match status" value="1"/>
</dbReference>
<organism evidence="2 3">
    <name type="scientific">Brassica cretica</name>
    <name type="common">Mustard</name>
    <dbReference type="NCBI Taxonomy" id="69181"/>
    <lineage>
        <taxon>Eukaryota</taxon>
        <taxon>Viridiplantae</taxon>
        <taxon>Streptophyta</taxon>
        <taxon>Embryophyta</taxon>
        <taxon>Tracheophyta</taxon>
        <taxon>Spermatophyta</taxon>
        <taxon>Magnoliopsida</taxon>
        <taxon>eudicotyledons</taxon>
        <taxon>Gunneridae</taxon>
        <taxon>Pentapetalae</taxon>
        <taxon>rosids</taxon>
        <taxon>malvids</taxon>
        <taxon>Brassicales</taxon>
        <taxon>Brassicaceae</taxon>
        <taxon>Brassiceae</taxon>
        <taxon>Brassica</taxon>
    </lineage>
</organism>
<keyword evidence="3" id="KW-1185">Reference proteome</keyword>
<protein>
    <submittedName>
        <fullName evidence="2">Uncharacterized protein</fullName>
    </submittedName>
</protein>
<name>A0ABQ7DHJ7_BRACR</name>
<dbReference type="PANTHER" id="PTHR31949">
    <property type="entry name" value="GASTRIC MUCIN-LIKE PROTEIN"/>
    <property type="match status" value="1"/>
</dbReference>
<feature type="region of interest" description="Disordered" evidence="1">
    <location>
        <begin position="124"/>
        <end position="146"/>
    </location>
</feature>
<feature type="region of interest" description="Disordered" evidence="1">
    <location>
        <begin position="23"/>
        <end position="74"/>
    </location>
</feature>
<accession>A0ABQ7DHJ7</accession>
<dbReference type="EMBL" id="QGKV02000649">
    <property type="protein sequence ID" value="KAF3577032.1"/>
    <property type="molecule type" value="Genomic_DNA"/>
</dbReference>
<proteinExistence type="predicted"/>
<gene>
    <name evidence="2" type="ORF">DY000_02035677</name>
</gene>
<evidence type="ECO:0000313" key="3">
    <source>
        <dbReference type="Proteomes" id="UP000266723"/>
    </source>
</evidence>
<evidence type="ECO:0000256" key="1">
    <source>
        <dbReference type="SAM" id="MobiDB-lite"/>
    </source>
</evidence>
<reference evidence="2 3" key="1">
    <citation type="journal article" date="2020" name="BMC Genomics">
        <title>Intraspecific diversification of the crop wild relative Brassica cretica Lam. using demographic model selection.</title>
        <authorList>
            <person name="Kioukis A."/>
            <person name="Michalopoulou V.A."/>
            <person name="Briers L."/>
            <person name="Pirintsos S."/>
            <person name="Studholme D.J."/>
            <person name="Pavlidis P."/>
            <person name="Sarris P.F."/>
        </authorList>
    </citation>
    <scope>NUCLEOTIDE SEQUENCE [LARGE SCALE GENOMIC DNA]</scope>
    <source>
        <strain evidence="3">cv. PFS-1207/04</strain>
    </source>
</reference>
<feature type="compositionally biased region" description="Polar residues" evidence="1">
    <location>
        <begin position="133"/>
        <end position="146"/>
    </location>
</feature>
<comment type="caution">
    <text evidence="2">The sequence shown here is derived from an EMBL/GenBank/DDBJ whole genome shotgun (WGS) entry which is preliminary data.</text>
</comment>
<evidence type="ECO:0000313" key="2">
    <source>
        <dbReference type="EMBL" id="KAF3577032.1"/>
    </source>
</evidence>
<dbReference type="Proteomes" id="UP000266723">
    <property type="component" value="Unassembled WGS sequence"/>
</dbReference>
<sequence>MMAEKDEELSLFLEMRRREKEQDSLLVNNPHEFEIPLGSKPGTSPVFNIPSGGAPARKTGPPDDFLSSEGDKNDYECHIGEKTVERVIDMRKLAPPNEKGSPHGNLRPLMTNVPASSMYSVRTGHTRGRPMNASDTPLATSSNASSEISVRNNNGICLEVSEREDDACSERGCRQVPLQAYKGGDRMKKTLTLEIFMINSTLLSLLF</sequence>